<dbReference type="GeneID" id="5481716"/>
<evidence type="ECO:0000313" key="2">
    <source>
        <dbReference type="Proteomes" id="UP000001312"/>
    </source>
</evidence>
<dbReference type="EMBL" id="CH476645">
    <property type="protein sequence ID" value="EDN98542.1"/>
    <property type="molecule type" value="Genomic_DNA"/>
</dbReference>
<organism evidence="1 2">
    <name type="scientific">Sclerotinia sclerotiorum (strain ATCC 18683 / 1980 / Ss-1)</name>
    <name type="common">White mold</name>
    <name type="synonym">Whetzelinia sclerotiorum</name>
    <dbReference type="NCBI Taxonomy" id="665079"/>
    <lineage>
        <taxon>Eukaryota</taxon>
        <taxon>Fungi</taxon>
        <taxon>Dikarya</taxon>
        <taxon>Ascomycota</taxon>
        <taxon>Pezizomycotina</taxon>
        <taxon>Leotiomycetes</taxon>
        <taxon>Helotiales</taxon>
        <taxon>Sclerotiniaceae</taxon>
        <taxon>Sclerotinia</taxon>
    </lineage>
</organism>
<reference evidence="2" key="1">
    <citation type="journal article" date="2011" name="PLoS Genet.">
        <title>Genomic analysis of the necrotrophic fungal pathogens Sclerotinia sclerotiorum and Botrytis cinerea.</title>
        <authorList>
            <person name="Amselem J."/>
            <person name="Cuomo C.A."/>
            <person name="van Kan J.A."/>
            <person name="Viaud M."/>
            <person name="Benito E.P."/>
            <person name="Couloux A."/>
            <person name="Coutinho P.M."/>
            <person name="de Vries R.P."/>
            <person name="Dyer P.S."/>
            <person name="Fillinger S."/>
            <person name="Fournier E."/>
            <person name="Gout L."/>
            <person name="Hahn M."/>
            <person name="Kohn L."/>
            <person name="Lapalu N."/>
            <person name="Plummer K.M."/>
            <person name="Pradier J.M."/>
            <person name="Quevillon E."/>
            <person name="Sharon A."/>
            <person name="Simon A."/>
            <person name="ten Have A."/>
            <person name="Tudzynski B."/>
            <person name="Tudzynski P."/>
            <person name="Wincker P."/>
            <person name="Andrew M."/>
            <person name="Anthouard V."/>
            <person name="Beever R.E."/>
            <person name="Beffa R."/>
            <person name="Benoit I."/>
            <person name="Bouzid O."/>
            <person name="Brault B."/>
            <person name="Chen Z."/>
            <person name="Choquer M."/>
            <person name="Collemare J."/>
            <person name="Cotton P."/>
            <person name="Danchin E.G."/>
            <person name="Da Silva C."/>
            <person name="Gautier A."/>
            <person name="Giraud C."/>
            <person name="Giraud T."/>
            <person name="Gonzalez C."/>
            <person name="Grossetete S."/>
            <person name="Guldener U."/>
            <person name="Henrissat B."/>
            <person name="Howlett B.J."/>
            <person name="Kodira C."/>
            <person name="Kretschmer M."/>
            <person name="Lappartient A."/>
            <person name="Leroch M."/>
            <person name="Levis C."/>
            <person name="Mauceli E."/>
            <person name="Neuveglise C."/>
            <person name="Oeser B."/>
            <person name="Pearson M."/>
            <person name="Poulain J."/>
            <person name="Poussereau N."/>
            <person name="Quesneville H."/>
            <person name="Rascle C."/>
            <person name="Schumacher J."/>
            <person name="Segurens B."/>
            <person name="Sexton A."/>
            <person name="Silva E."/>
            <person name="Sirven C."/>
            <person name="Soanes D.M."/>
            <person name="Talbot N.J."/>
            <person name="Templeton M."/>
            <person name="Yandava C."/>
            <person name="Yarden O."/>
            <person name="Zeng Q."/>
            <person name="Rollins J.A."/>
            <person name="Lebrun M.H."/>
            <person name="Dickman M."/>
        </authorList>
    </citation>
    <scope>NUCLEOTIDE SEQUENCE [LARGE SCALE GENOMIC DNA]</scope>
    <source>
        <strain evidence="2">ATCC 18683 / 1980 / Ss-1</strain>
    </source>
</reference>
<keyword evidence="2" id="KW-1185">Reference proteome</keyword>
<proteinExistence type="predicted"/>
<name>A7F721_SCLS1</name>
<dbReference type="PROSITE" id="PS51257">
    <property type="entry name" value="PROKAR_LIPOPROTEIN"/>
    <property type="match status" value="1"/>
</dbReference>
<dbReference type="KEGG" id="ssl:SS1G_13401"/>
<sequence length="51" mass="5563">MASRDTREDALHTGVLYGCLSMSCLGNDGELGCLKRELNKTLTHTLRVVAL</sequence>
<accession>A7F721</accession>
<dbReference type="AlphaFoldDB" id="A7F721"/>
<gene>
    <name evidence="1" type="ORF">SS1G_13401</name>
</gene>
<protein>
    <submittedName>
        <fullName evidence="1">Uncharacterized protein</fullName>
    </submittedName>
</protein>
<dbReference type="HOGENOM" id="CLU_3107836_0_0_1"/>
<dbReference type="Proteomes" id="UP000001312">
    <property type="component" value="Unassembled WGS sequence"/>
</dbReference>
<dbReference type="RefSeq" id="XP_001585517.1">
    <property type="nucleotide sequence ID" value="XM_001585467.1"/>
</dbReference>
<dbReference type="InParanoid" id="A7F721"/>
<evidence type="ECO:0000313" key="1">
    <source>
        <dbReference type="EMBL" id="EDN98542.1"/>
    </source>
</evidence>